<accession>A0A0E9RTT9</accession>
<protein>
    <submittedName>
        <fullName evidence="1">Uncharacterized protein</fullName>
    </submittedName>
</protein>
<sequence length="54" mass="5947">MFSVRGCLLKGSVGELSRWRRMMARSMTFPEGRRTGSLIRVSIRGSLNSSGASL</sequence>
<evidence type="ECO:0000313" key="1">
    <source>
        <dbReference type="EMBL" id="JAH31860.1"/>
    </source>
</evidence>
<reference evidence="1" key="2">
    <citation type="journal article" date="2015" name="Fish Shellfish Immunol.">
        <title>Early steps in the European eel (Anguilla anguilla)-Vibrio vulnificus interaction in the gills: Role of the RtxA13 toxin.</title>
        <authorList>
            <person name="Callol A."/>
            <person name="Pajuelo D."/>
            <person name="Ebbesson L."/>
            <person name="Teles M."/>
            <person name="MacKenzie S."/>
            <person name="Amaro C."/>
        </authorList>
    </citation>
    <scope>NUCLEOTIDE SEQUENCE</scope>
</reference>
<dbReference type="EMBL" id="GBXM01076717">
    <property type="protein sequence ID" value="JAH31860.1"/>
    <property type="molecule type" value="Transcribed_RNA"/>
</dbReference>
<dbReference type="AlphaFoldDB" id="A0A0E9RTT9"/>
<proteinExistence type="predicted"/>
<organism evidence="1">
    <name type="scientific">Anguilla anguilla</name>
    <name type="common">European freshwater eel</name>
    <name type="synonym">Muraena anguilla</name>
    <dbReference type="NCBI Taxonomy" id="7936"/>
    <lineage>
        <taxon>Eukaryota</taxon>
        <taxon>Metazoa</taxon>
        <taxon>Chordata</taxon>
        <taxon>Craniata</taxon>
        <taxon>Vertebrata</taxon>
        <taxon>Euteleostomi</taxon>
        <taxon>Actinopterygii</taxon>
        <taxon>Neopterygii</taxon>
        <taxon>Teleostei</taxon>
        <taxon>Anguilliformes</taxon>
        <taxon>Anguillidae</taxon>
        <taxon>Anguilla</taxon>
    </lineage>
</organism>
<reference evidence="1" key="1">
    <citation type="submission" date="2014-11" db="EMBL/GenBank/DDBJ databases">
        <authorList>
            <person name="Amaro Gonzalez C."/>
        </authorList>
    </citation>
    <scope>NUCLEOTIDE SEQUENCE</scope>
</reference>
<name>A0A0E9RTT9_ANGAN</name>